<protein>
    <submittedName>
        <fullName evidence="1">Uncharacterized protein</fullName>
    </submittedName>
</protein>
<gene>
    <name evidence="1" type="ORF">phiOH_p27</name>
</gene>
<sequence>MSRTSDTSEYYRDLKDYHKQRRERNWRKADDTGWNVHTPYHWSRDLNGSKIDYWPTRNKFRWRGRTYVGDVVGFIKNREKENGTAD</sequence>
<evidence type="ECO:0000313" key="2">
    <source>
        <dbReference type="Proteomes" id="UP000503046"/>
    </source>
</evidence>
<accession>A0A6G6XXV5</accession>
<dbReference type="EMBL" id="MT028492">
    <property type="protein sequence ID" value="QIG66083.1"/>
    <property type="molecule type" value="Genomic_DNA"/>
</dbReference>
<name>A0A6G6XXV5_9CAUD</name>
<organism evidence="1 2">
    <name type="scientific">Ochrobactrum phage vB_OspP_OH</name>
    <dbReference type="NCBI Taxonomy" id="2712957"/>
    <lineage>
        <taxon>Viruses</taxon>
        <taxon>Duplodnaviria</taxon>
        <taxon>Heunggongvirae</taxon>
        <taxon>Uroviricota</taxon>
        <taxon>Caudoviricetes</taxon>
        <taxon>Wolominvirus</taxon>
        <taxon>Wolominvirus OH</taxon>
    </lineage>
</organism>
<evidence type="ECO:0000313" key="1">
    <source>
        <dbReference type="EMBL" id="QIG66083.1"/>
    </source>
</evidence>
<proteinExistence type="predicted"/>
<reference evidence="1 2" key="1">
    <citation type="submission" date="2020-02" db="EMBL/GenBank/DDBJ databases">
        <title>Identification and Characterization of First Virulent Phages, Including a Novel Jumbo Virus, Infecting Ochrobactrum spp.</title>
        <authorList>
            <person name="Decewicz P."/>
            <person name="Golec P."/>
            <person name="Szymczak M."/>
            <person name="Radlinska M."/>
            <person name="Dziewit L."/>
        </authorList>
    </citation>
    <scope>NUCLEOTIDE SEQUENCE [LARGE SCALE GENOMIC DNA]</scope>
</reference>
<keyword evidence="2" id="KW-1185">Reference proteome</keyword>
<dbReference type="Proteomes" id="UP000503046">
    <property type="component" value="Segment"/>
</dbReference>